<accession>A0ABT2YSL6</accession>
<name>A0ABT2YSL6_9GAMM</name>
<proteinExistence type="predicted"/>
<comment type="caution">
    <text evidence="1">The sequence shown here is derived from an EMBL/GenBank/DDBJ whole genome shotgun (WGS) entry which is preliminary data.</text>
</comment>
<dbReference type="Proteomes" id="UP001209713">
    <property type="component" value="Unassembled WGS sequence"/>
</dbReference>
<dbReference type="EMBL" id="JAOVZB010000003">
    <property type="protein sequence ID" value="MCV2402876.1"/>
    <property type="molecule type" value="Genomic_DNA"/>
</dbReference>
<sequence length="124" mass="14004">MLKLEIERDSVHAGDDYSSHAVLISVHEDMSVEELLVKASNECVLPKISGGKATWFAYLDTEPKQYLGVIAQQWESPKVIFSGTVSSALRMPLAKLIFRYWCQSDPDQVFNALVNSKELPRRFS</sequence>
<dbReference type="RefSeq" id="WP_263530256.1">
    <property type="nucleotide sequence ID" value="NZ_JAOVZB010000003.1"/>
</dbReference>
<evidence type="ECO:0000313" key="2">
    <source>
        <dbReference type="Proteomes" id="UP001209713"/>
    </source>
</evidence>
<keyword evidence="2" id="KW-1185">Reference proteome</keyword>
<gene>
    <name evidence="1" type="ORF">OFY17_08290</name>
</gene>
<protein>
    <submittedName>
        <fullName evidence="1">Uncharacterized protein</fullName>
    </submittedName>
</protein>
<evidence type="ECO:0000313" key="1">
    <source>
        <dbReference type="EMBL" id="MCV2402876.1"/>
    </source>
</evidence>
<organism evidence="1 2">
    <name type="scientific">Marinomonas sargassi</name>
    <dbReference type="NCBI Taxonomy" id="2984494"/>
    <lineage>
        <taxon>Bacteria</taxon>
        <taxon>Pseudomonadati</taxon>
        <taxon>Pseudomonadota</taxon>
        <taxon>Gammaproteobacteria</taxon>
        <taxon>Oceanospirillales</taxon>
        <taxon>Oceanospirillaceae</taxon>
        <taxon>Marinomonas</taxon>
    </lineage>
</organism>
<reference evidence="1 2" key="1">
    <citation type="submission" date="2022-10" db="EMBL/GenBank/DDBJ databases">
        <title>Marinomonas transparenta sp. nov. and Marinomonas sargassi sp. nov., isolated from marine alga (Sargassum natans (L.) Gaillon).</title>
        <authorList>
            <person name="Wang Y."/>
        </authorList>
    </citation>
    <scope>NUCLEOTIDE SEQUENCE [LARGE SCALE GENOMIC DNA]</scope>
    <source>
        <strain evidence="1 2">C2222</strain>
    </source>
</reference>